<evidence type="ECO:0000256" key="3">
    <source>
        <dbReference type="ARBA" id="ARBA00022729"/>
    </source>
</evidence>
<name>A0A0B2RG41_GLYSO</name>
<evidence type="ECO:0000256" key="6">
    <source>
        <dbReference type="ARBA" id="ARBA00023170"/>
    </source>
</evidence>
<protein>
    <submittedName>
        <fullName evidence="8">Receptor-like protein 12</fullName>
        <ecNumber evidence="8">2.7.11.1</ecNumber>
    </submittedName>
</protein>
<dbReference type="EC" id="2.7.11.1" evidence="8"/>
<dbReference type="InterPro" id="IPR001611">
    <property type="entry name" value="Leu-rich_rpt"/>
</dbReference>
<dbReference type="AlphaFoldDB" id="A0A0B2RG41"/>
<dbReference type="InterPro" id="IPR046956">
    <property type="entry name" value="RLP23-like"/>
</dbReference>
<dbReference type="EMBL" id="KN651475">
    <property type="protein sequence ID" value="KHN30752.1"/>
    <property type="molecule type" value="Genomic_DNA"/>
</dbReference>
<dbReference type="PRINTS" id="PR00019">
    <property type="entry name" value="LEURICHRPT"/>
</dbReference>
<dbReference type="SUPFAM" id="SSF52058">
    <property type="entry name" value="L domain-like"/>
    <property type="match status" value="1"/>
</dbReference>
<keyword evidence="3" id="KW-0732">Signal</keyword>
<evidence type="ECO:0000256" key="2">
    <source>
        <dbReference type="ARBA" id="ARBA00022692"/>
    </source>
</evidence>
<evidence type="ECO:0000313" key="8">
    <source>
        <dbReference type="EMBL" id="KHN30752.1"/>
    </source>
</evidence>
<dbReference type="GO" id="GO:0016020">
    <property type="term" value="C:membrane"/>
    <property type="evidence" value="ECO:0007669"/>
    <property type="project" value="UniProtKB-SubCell"/>
</dbReference>
<sequence>MASCNGEDCCKWKGISCNNLTARVTRLVIQFSYSIPVPGPTSYENFVALGGKIDSSICELQHLTFLDLSYNNLQGEIPKCIELKLALNELVGLVPHTLANLSNLQTLDLLDNYNLFANDLEWLSHLSNLRYLDLSNVSLSRVVDWPSSISKIPSLMELYLDHCMLPQVNPKSITHLSSSTSLQILSLQENELNSSILSWVLNVSKVLKSLDLASNNLPIQSSQILCQLKDLELLGLDQNSFSGPFLDFSRLSSLKSLTLQNNSISGPLSFGHLPHLEFLDLSFNHLNGSLLIFEVTQFSSLKYLDLSHNQLSIVML</sequence>
<dbReference type="SMR" id="A0A0B2RG41"/>
<dbReference type="GO" id="GO:0004674">
    <property type="term" value="F:protein serine/threonine kinase activity"/>
    <property type="evidence" value="ECO:0007669"/>
    <property type="project" value="UniProtKB-EC"/>
</dbReference>
<organism evidence="8">
    <name type="scientific">Glycine soja</name>
    <name type="common">Wild soybean</name>
    <dbReference type="NCBI Taxonomy" id="3848"/>
    <lineage>
        <taxon>Eukaryota</taxon>
        <taxon>Viridiplantae</taxon>
        <taxon>Streptophyta</taxon>
        <taxon>Embryophyta</taxon>
        <taxon>Tracheophyta</taxon>
        <taxon>Spermatophyta</taxon>
        <taxon>Magnoliopsida</taxon>
        <taxon>eudicotyledons</taxon>
        <taxon>Gunneridae</taxon>
        <taxon>Pentapetalae</taxon>
        <taxon>rosids</taxon>
        <taxon>fabids</taxon>
        <taxon>Fabales</taxon>
        <taxon>Fabaceae</taxon>
        <taxon>Papilionoideae</taxon>
        <taxon>50 kb inversion clade</taxon>
        <taxon>NPAAA clade</taxon>
        <taxon>indigoferoid/millettioid clade</taxon>
        <taxon>Phaseoleae</taxon>
        <taxon>Glycine</taxon>
        <taxon>Glycine subgen. Soja</taxon>
    </lineage>
</organism>
<dbReference type="Proteomes" id="UP000053555">
    <property type="component" value="Unassembled WGS sequence"/>
</dbReference>
<dbReference type="PANTHER" id="PTHR48063:SF98">
    <property type="entry name" value="LRR RECEPTOR-LIKE SERINE_THREONINE-PROTEIN KINASE FLS2"/>
    <property type="match status" value="1"/>
</dbReference>
<gene>
    <name evidence="8" type="ORF">glysoja_032589</name>
</gene>
<comment type="subcellular location">
    <subcellularLocation>
        <location evidence="1">Membrane</location>
        <topology evidence="1">Single-pass type I membrane protein</topology>
    </subcellularLocation>
</comment>
<accession>A0A0B2RG41</accession>
<keyword evidence="4" id="KW-1133">Transmembrane helix</keyword>
<keyword evidence="5" id="KW-0472">Membrane</keyword>
<dbReference type="InterPro" id="IPR032675">
    <property type="entry name" value="LRR_dom_sf"/>
</dbReference>
<keyword evidence="7" id="KW-0325">Glycoprotein</keyword>
<evidence type="ECO:0000256" key="4">
    <source>
        <dbReference type="ARBA" id="ARBA00022989"/>
    </source>
</evidence>
<evidence type="ECO:0000256" key="1">
    <source>
        <dbReference type="ARBA" id="ARBA00004479"/>
    </source>
</evidence>
<keyword evidence="8" id="KW-0808">Transferase</keyword>
<evidence type="ECO:0000256" key="5">
    <source>
        <dbReference type="ARBA" id="ARBA00023136"/>
    </source>
</evidence>
<dbReference type="PANTHER" id="PTHR48063">
    <property type="entry name" value="LRR RECEPTOR-LIKE KINASE"/>
    <property type="match status" value="1"/>
</dbReference>
<reference evidence="8" key="1">
    <citation type="submission" date="2014-07" db="EMBL/GenBank/DDBJ databases">
        <title>Identification of a novel salt tolerance gene in wild soybean by whole-genome sequencing.</title>
        <authorList>
            <person name="Lam H.-M."/>
            <person name="Qi X."/>
            <person name="Li M.-W."/>
            <person name="Liu X."/>
            <person name="Xie M."/>
            <person name="Ni M."/>
            <person name="Xu X."/>
        </authorList>
    </citation>
    <scope>NUCLEOTIDE SEQUENCE [LARGE SCALE GENOMIC DNA]</scope>
    <source>
        <tissue evidence="8">Root</tissue>
    </source>
</reference>
<proteinExistence type="predicted"/>
<evidence type="ECO:0000256" key="7">
    <source>
        <dbReference type="ARBA" id="ARBA00023180"/>
    </source>
</evidence>
<keyword evidence="2" id="KW-0812">Transmembrane</keyword>
<keyword evidence="6 8" id="KW-0675">Receptor</keyword>
<dbReference type="Pfam" id="PF00560">
    <property type="entry name" value="LRR_1"/>
    <property type="match status" value="2"/>
</dbReference>
<dbReference type="PROSITE" id="PS51450">
    <property type="entry name" value="LRR"/>
    <property type="match status" value="1"/>
</dbReference>
<dbReference type="Gene3D" id="3.80.10.10">
    <property type="entry name" value="Ribonuclease Inhibitor"/>
    <property type="match status" value="3"/>
</dbReference>
<dbReference type="Pfam" id="PF13855">
    <property type="entry name" value="LRR_8"/>
    <property type="match status" value="1"/>
</dbReference>